<sequence>MLRKYSLGTGDRFGQQGIAQLRSVLKAKEEEGVTITPVWNKSHREHEIIGTTHQDVRKEADDAVDTLNWADGYCVDADHITKEIVDPYISCSNFFTIDVADYIGEKSDSEAKEAFLQKNEELIGNLKIPGIEESFKVTESFLSNWADQYLLAIKEARAIYEYIAKKKDGDAVYEISMDEVETPQTPIELYFILKTAAEEDIEIHTIAPKFTGDFYKGVDYVGNLDQFVKEFEQDILVIDHAVTTFNLPDSLKLSIHSGSDKFSLYPHIHALLNKHEAGVHLKTSGTTWLEELIGLAESGPEGLEMVSTIYKEAYTRYGELTGPYKPVIKIDQNQLPDPNEFAGWDGATIVAKLEHRPEHPEFDSQLRQFLHCSYKIAAEQGTGFIELLKENESEVGSRVTNNLYDRHIRPLFLGE</sequence>
<dbReference type="EC" id="5.1.2.7" evidence="1"/>
<proteinExistence type="inferred from homology"/>
<feature type="binding site" evidence="1">
    <location>
        <position position="256"/>
    </location>
    <ligand>
        <name>a divalent metal cation</name>
        <dbReference type="ChEBI" id="CHEBI:60240"/>
    </ligand>
</feature>
<dbReference type="RefSeq" id="WP_265786780.1">
    <property type="nucleotide sequence ID" value="NZ_BAABRS010000001.1"/>
</dbReference>
<dbReference type="HAMAP" id="MF_02243">
    <property type="entry name" value="UxaE"/>
    <property type="match status" value="1"/>
</dbReference>
<keyword evidence="3" id="KW-1185">Reference proteome</keyword>
<dbReference type="InterPro" id="IPR032586">
    <property type="entry name" value="UxaE"/>
</dbReference>
<evidence type="ECO:0000313" key="3">
    <source>
        <dbReference type="Proteomes" id="UP001207337"/>
    </source>
</evidence>
<evidence type="ECO:0000256" key="1">
    <source>
        <dbReference type="HAMAP-Rule" id="MF_02243"/>
    </source>
</evidence>
<accession>A0ABT3PUK5</accession>
<comment type="cofactor">
    <cofactor evidence="1">
        <name>a divalent metal cation</name>
        <dbReference type="ChEBI" id="CHEBI:60240"/>
    </cofactor>
</comment>
<organism evidence="2 3">
    <name type="scientific">Fodinibius salicampi</name>
    <dbReference type="NCBI Taxonomy" id="1920655"/>
    <lineage>
        <taxon>Bacteria</taxon>
        <taxon>Pseudomonadati</taxon>
        <taxon>Balneolota</taxon>
        <taxon>Balneolia</taxon>
        <taxon>Balneolales</taxon>
        <taxon>Balneolaceae</taxon>
        <taxon>Fodinibius</taxon>
    </lineage>
</organism>
<dbReference type="Pfam" id="PF16257">
    <property type="entry name" value="UxaE"/>
    <property type="match status" value="1"/>
</dbReference>
<feature type="binding site" evidence="1">
    <location>
        <position position="79"/>
    </location>
    <ligand>
        <name>a divalent metal cation</name>
        <dbReference type="ChEBI" id="CHEBI:60240"/>
    </ligand>
</feature>
<feature type="active site" description="Proton donor" evidence="1">
    <location>
        <position position="174"/>
    </location>
</feature>
<keyword evidence="1" id="KW-0413">Isomerase</keyword>
<comment type="similarity">
    <text evidence="1">Belongs to the UxaE family.</text>
</comment>
<comment type="function">
    <text evidence="1">Catalyzes the epimerization of D-tagaturonate (D-TagA) to D-fructuronate (D-FruA).</text>
</comment>
<dbReference type="Proteomes" id="UP001207337">
    <property type="component" value="Unassembled WGS sequence"/>
</dbReference>
<comment type="caution">
    <text evidence="2">The sequence shown here is derived from an EMBL/GenBank/DDBJ whole genome shotgun (WGS) entry which is preliminary data.</text>
</comment>
<dbReference type="EMBL" id="JAJNDC010000001">
    <property type="protein sequence ID" value="MCW9711508.1"/>
    <property type="molecule type" value="Genomic_DNA"/>
</dbReference>
<evidence type="ECO:0000313" key="2">
    <source>
        <dbReference type="EMBL" id="MCW9711508.1"/>
    </source>
</evidence>
<gene>
    <name evidence="1" type="primary">uxaE</name>
    <name evidence="2" type="ORF">LQ318_01210</name>
</gene>
<protein>
    <recommendedName>
        <fullName evidence="1">Tagaturonate/fructuronate epimerase</fullName>
        <shortName evidence="1">D-TagA/D-FruA epimerase</shortName>
        <ecNumber evidence="1">5.1.2.7</ecNumber>
    </recommendedName>
</protein>
<feature type="active site" description="Proton acceptor" evidence="1">
    <location>
        <position position="78"/>
    </location>
</feature>
<reference evidence="2 3" key="1">
    <citation type="submission" date="2021-11" db="EMBL/GenBank/DDBJ databases">
        <title>Aliifidinibius sp. nov., a new bacterium isolated from saline soil.</title>
        <authorList>
            <person name="Galisteo C."/>
            <person name="De La Haba R."/>
            <person name="Sanchez-Porro C."/>
            <person name="Ventosa A."/>
        </authorList>
    </citation>
    <scope>NUCLEOTIDE SEQUENCE [LARGE SCALE GENOMIC DNA]</scope>
    <source>
        <strain evidence="2 3">KACC 190600</strain>
    </source>
</reference>
<name>A0ABT3PUK5_9BACT</name>
<comment type="catalytic activity">
    <reaction evidence="1">
        <text>keto-D-tagaturonate = keto-D-fructuronate</text>
        <dbReference type="Rhea" id="RHEA:51656"/>
        <dbReference type="ChEBI" id="CHEBI:17886"/>
        <dbReference type="ChEBI" id="CHEBI:59881"/>
        <dbReference type="EC" id="5.1.2.7"/>
    </reaction>
</comment>
<feature type="binding site" evidence="1">
    <location>
        <position position="216"/>
    </location>
    <ligand>
        <name>a divalent metal cation</name>
        <dbReference type="ChEBI" id="CHEBI:60240"/>
    </ligand>
</feature>
<keyword evidence="1" id="KW-0479">Metal-binding</keyword>